<evidence type="ECO:0000256" key="3">
    <source>
        <dbReference type="ARBA" id="ARBA00022692"/>
    </source>
</evidence>
<evidence type="ECO:0000256" key="2">
    <source>
        <dbReference type="ARBA" id="ARBA00022448"/>
    </source>
</evidence>
<dbReference type="InterPro" id="IPR050930">
    <property type="entry name" value="MFS_Vesicular_Transporter"/>
</dbReference>
<evidence type="ECO:0000313" key="8">
    <source>
        <dbReference type="Proteomes" id="UP000887540"/>
    </source>
</evidence>
<keyword evidence="5 6" id="KW-0472">Membrane</keyword>
<feature type="transmembrane region" description="Helical" evidence="6">
    <location>
        <begin position="33"/>
        <end position="55"/>
    </location>
</feature>
<keyword evidence="8" id="KW-1185">Reference proteome</keyword>
<accession>A0A914DWL7</accession>
<name>A0A914DWL7_9BILA</name>
<dbReference type="SUPFAM" id="SSF103473">
    <property type="entry name" value="MFS general substrate transporter"/>
    <property type="match status" value="1"/>
</dbReference>
<dbReference type="GO" id="GO:0043195">
    <property type="term" value="C:terminal bouton"/>
    <property type="evidence" value="ECO:0007669"/>
    <property type="project" value="TreeGrafter"/>
</dbReference>
<dbReference type="AlphaFoldDB" id="A0A914DWL7"/>
<dbReference type="PANTHER" id="PTHR23506:SF23">
    <property type="entry name" value="GH10249P"/>
    <property type="match status" value="1"/>
</dbReference>
<feature type="domain" description="Major facilitator superfamily (MFS) profile" evidence="7">
    <location>
        <begin position="1"/>
        <end position="96"/>
    </location>
</feature>
<evidence type="ECO:0000313" key="9">
    <source>
        <dbReference type="WBParaSite" id="ACRNAN_scaffold4542.g21646.t1"/>
    </source>
</evidence>
<keyword evidence="2" id="KW-0813">Transport</keyword>
<proteinExistence type="predicted"/>
<dbReference type="Gene3D" id="1.20.1250.20">
    <property type="entry name" value="MFS general substrate transporter like domains"/>
    <property type="match status" value="1"/>
</dbReference>
<dbReference type="PANTHER" id="PTHR23506">
    <property type="entry name" value="GH10249P"/>
    <property type="match status" value="1"/>
</dbReference>
<dbReference type="GO" id="GO:0005335">
    <property type="term" value="F:serotonin:sodium:chloride symporter activity"/>
    <property type="evidence" value="ECO:0007669"/>
    <property type="project" value="TreeGrafter"/>
</dbReference>
<reference evidence="9" key="1">
    <citation type="submission" date="2022-11" db="UniProtKB">
        <authorList>
            <consortium name="WormBaseParasite"/>
        </authorList>
    </citation>
    <scope>IDENTIFICATION</scope>
</reference>
<keyword evidence="4 6" id="KW-1133">Transmembrane helix</keyword>
<evidence type="ECO:0000256" key="5">
    <source>
        <dbReference type="ARBA" id="ARBA00023136"/>
    </source>
</evidence>
<feature type="transmembrane region" description="Helical" evidence="6">
    <location>
        <begin position="67"/>
        <end position="92"/>
    </location>
</feature>
<evidence type="ECO:0000256" key="6">
    <source>
        <dbReference type="SAM" id="Phobius"/>
    </source>
</evidence>
<dbReference type="GO" id="GO:0030672">
    <property type="term" value="C:synaptic vesicle membrane"/>
    <property type="evidence" value="ECO:0007669"/>
    <property type="project" value="TreeGrafter"/>
</dbReference>
<dbReference type="InterPro" id="IPR036259">
    <property type="entry name" value="MFS_trans_sf"/>
</dbReference>
<protein>
    <submittedName>
        <fullName evidence="9">Major facilitator superfamily (MFS) profile domain-containing protein</fullName>
    </submittedName>
</protein>
<dbReference type="Proteomes" id="UP000887540">
    <property type="component" value="Unplaced"/>
</dbReference>
<dbReference type="WBParaSite" id="ACRNAN_scaffold4542.g21646.t1">
    <property type="protein sequence ID" value="ACRNAN_scaffold4542.g21646.t1"/>
    <property type="gene ID" value="ACRNAN_scaffold4542.g21646"/>
</dbReference>
<evidence type="ECO:0000259" key="7">
    <source>
        <dbReference type="PROSITE" id="PS50850"/>
    </source>
</evidence>
<dbReference type="PROSITE" id="PS50850">
    <property type="entry name" value="MFS"/>
    <property type="match status" value="1"/>
</dbReference>
<sequence length="96" mass="10190">MVGFIIMLVSSLVFGLAKTFYILWFARALQGIGSAFASTAGMIDAAMFPHLGYIVDQRHASAYGSVYAIADAAACFGFSLGPFISGPLVSVLEFKK</sequence>
<comment type="subcellular location">
    <subcellularLocation>
        <location evidence="1">Membrane</location>
        <topology evidence="1">Multi-pass membrane protein</topology>
    </subcellularLocation>
</comment>
<dbReference type="InterPro" id="IPR020846">
    <property type="entry name" value="MFS_dom"/>
</dbReference>
<dbReference type="GO" id="GO:0015842">
    <property type="term" value="P:aminergic neurotransmitter loading into synaptic vesicle"/>
    <property type="evidence" value="ECO:0007669"/>
    <property type="project" value="TreeGrafter"/>
</dbReference>
<evidence type="ECO:0000256" key="1">
    <source>
        <dbReference type="ARBA" id="ARBA00004141"/>
    </source>
</evidence>
<feature type="transmembrane region" description="Helical" evidence="6">
    <location>
        <begin position="6"/>
        <end position="26"/>
    </location>
</feature>
<keyword evidence="3 6" id="KW-0812">Transmembrane</keyword>
<evidence type="ECO:0000256" key="4">
    <source>
        <dbReference type="ARBA" id="ARBA00022989"/>
    </source>
</evidence>
<organism evidence="8 9">
    <name type="scientific">Acrobeloides nanus</name>
    <dbReference type="NCBI Taxonomy" id="290746"/>
    <lineage>
        <taxon>Eukaryota</taxon>
        <taxon>Metazoa</taxon>
        <taxon>Ecdysozoa</taxon>
        <taxon>Nematoda</taxon>
        <taxon>Chromadorea</taxon>
        <taxon>Rhabditida</taxon>
        <taxon>Tylenchina</taxon>
        <taxon>Cephalobomorpha</taxon>
        <taxon>Cephaloboidea</taxon>
        <taxon>Cephalobidae</taxon>
        <taxon>Acrobeloides</taxon>
    </lineage>
</organism>